<dbReference type="EMBL" id="OB660259">
    <property type="protein sequence ID" value="CAD7223810.1"/>
    <property type="molecule type" value="Genomic_DNA"/>
</dbReference>
<evidence type="ECO:0000313" key="3">
    <source>
        <dbReference type="EMBL" id="CAD7223810.1"/>
    </source>
</evidence>
<evidence type="ECO:0000256" key="2">
    <source>
        <dbReference type="SAM" id="Phobius"/>
    </source>
</evidence>
<evidence type="ECO:0000256" key="1">
    <source>
        <dbReference type="SAM" id="MobiDB-lite"/>
    </source>
</evidence>
<keyword evidence="2" id="KW-0812">Transmembrane</keyword>
<dbReference type="AlphaFoldDB" id="A0A7R8W2V9"/>
<feature type="transmembrane region" description="Helical" evidence="2">
    <location>
        <begin position="136"/>
        <end position="156"/>
    </location>
</feature>
<protein>
    <submittedName>
        <fullName evidence="3">Uncharacterized protein</fullName>
    </submittedName>
</protein>
<feature type="region of interest" description="Disordered" evidence="1">
    <location>
        <begin position="1"/>
        <end position="33"/>
    </location>
</feature>
<dbReference type="OrthoDB" id="6379283at2759"/>
<keyword evidence="2" id="KW-1133">Transmembrane helix</keyword>
<dbReference type="PANTHER" id="PTHR41155:SF1">
    <property type="entry name" value="FI19525P1"/>
    <property type="match status" value="1"/>
</dbReference>
<dbReference type="PANTHER" id="PTHR41155">
    <property type="entry name" value="FI19525P1"/>
    <property type="match status" value="1"/>
</dbReference>
<gene>
    <name evidence="3" type="ORF">CTOB1V02_LOCUS1787</name>
</gene>
<proteinExistence type="predicted"/>
<organism evidence="3">
    <name type="scientific">Cyprideis torosa</name>
    <dbReference type="NCBI Taxonomy" id="163714"/>
    <lineage>
        <taxon>Eukaryota</taxon>
        <taxon>Metazoa</taxon>
        <taxon>Ecdysozoa</taxon>
        <taxon>Arthropoda</taxon>
        <taxon>Crustacea</taxon>
        <taxon>Oligostraca</taxon>
        <taxon>Ostracoda</taxon>
        <taxon>Podocopa</taxon>
        <taxon>Podocopida</taxon>
        <taxon>Cytherocopina</taxon>
        <taxon>Cytheroidea</taxon>
        <taxon>Cytherideidae</taxon>
        <taxon>Cyprideis</taxon>
    </lineage>
</organism>
<feature type="transmembrane region" description="Helical" evidence="2">
    <location>
        <begin position="162"/>
        <end position="184"/>
    </location>
</feature>
<reference evidence="3" key="1">
    <citation type="submission" date="2020-11" db="EMBL/GenBank/DDBJ databases">
        <authorList>
            <person name="Tran Van P."/>
        </authorList>
    </citation>
    <scope>NUCLEOTIDE SEQUENCE</scope>
</reference>
<feature type="compositionally biased region" description="Basic and acidic residues" evidence="1">
    <location>
        <begin position="10"/>
        <end position="33"/>
    </location>
</feature>
<sequence>MSNYHQRDRKFRDPRRSPSEDSKDRGPSERELSEYYTSEIDERNHSLWLPDSSSDCSEITSRSGRYPNEHRYATHHPPISPLPIYGSASSYGHAAPPPSASYVSHHDNSRKRAEVETMITPNPYCPSTWNTCCLMILLNLALLLIVIGFILTLQTITFTLEWYTGISMLVVGFLTLLGTILFCVHVCRDRRDPDDLTSPHWAHHWKRSWDFGGRGQDKAHTHVLHT</sequence>
<name>A0A7R8W2V9_9CRUS</name>
<accession>A0A7R8W2V9</accession>
<keyword evidence="2" id="KW-0472">Membrane</keyword>